<evidence type="ECO:0000256" key="8">
    <source>
        <dbReference type="ARBA" id="ARBA00068121"/>
    </source>
</evidence>
<dbReference type="Gene3D" id="3.40.20.10">
    <property type="entry name" value="Severin"/>
    <property type="match status" value="1"/>
</dbReference>
<proteinExistence type="inferred from homology"/>
<gene>
    <name evidence="10" type="ORF">DGYR_LOCUS6075</name>
</gene>
<dbReference type="Pfam" id="PF00241">
    <property type="entry name" value="Cofilin_ADF"/>
    <property type="match status" value="1"/>
</dbReference>
<evidence type="ECO:0000313" key="10">
    <source>
        <dbReference type="EMBL" id="CAD5117556.1"/>
    </source>
</evidence>
<comment type="subunit">
    <text evidence="7">Interacts with 5-lipoxygenase (ALOX5/5LO) in a calcium-independent manner. Binds to F-actin with a stoichiometry of 1:2.</text>
</comment>
<comment type="subcellular location">
    <subcellularLocation>
        <location evidence="1">Cytoplasm</location>
        <location evidence="1">Cytoskeleton</location>
    </subcellularLocation>
</comment>
<dbReference type="InterPro" id="IPR029006">
    <property type="entry name" value="ADF-H/Gelsolin-like_dom_sf"/>
</dbReference>
<dbReference type="SMART" id="SM00102">
    <property type="entry name" value="ADF"/>
    <property type="match status" value="1"/>
</dbReference>
<sequence length="138" mass="15462">MDRQAIIEAYEDVRSDQTPTSWALFGFDDSDKIVLICSGNDNSEFLEKIADDQRQFVFVRVTTGDELSKRAKFAFISWIGENVAALKRAKMTQARSLIKEVVKSFSAEISPSDKDEITEEKILQEVKRAGGANYGTGM</sequence>
<dbReference type="EMBL" id="CAJFCJ010000007">
    <property type="protein sequence ID" value="CAD5117556.1"/>
    <property type="molecule type" value="Genomic_DNA"/>
</dbReference>
<keyword evidence="2" id="KW-0963">Cytoplasm</keyword>
<dbReference type="InterPro" id="IPR002108">
    <property type="entry name" value="ADF-H"/>
</dbReference>
<comment type="similarity">
    <text evidence="5">Belongs to the actin-binding proteins ADF family. Coactosin subfamily.</text>
</comment>
<dbReference type="CDD" id="cd11282">
    <property type="entry name" value="ADF_coactosin_like"/>
    <property type="match status" value="1"/>
</dbReference>
<accession>A0A7I8VMP5</accession>
<dbReference type="GO" id="GO:0051015">
    <property type="term" value="F:actin filament binding"/>
    <property type="evidence" value="ECO:0007669"/>
    <property type="project" value="TreeGrafter"/>
</dbReference>
<evidence type="ECO:0000256" key="6">
    <source>
        <dbReference type="ARBA" id="ARBA00058385"/>
    </source>
</evidence>
<dbReference type="GO" id="GO:0005884">
    <property type="term" value="C:actin filament"/>
    <property type="evidence" value="ECO:0007669"/>
    <property type="project" value="TreeGrafter"/>
</dbReference>
<dbReference type="SUPFAM" id="SSF55753">
    <property type="entry name" value="Actin depolymerizing proteins"/>
    <property type="match status" value="1"/>
</dbReference>
<dbReference type="PANTHER" id="PTHR10829">
    <property type="entry name" value="CORTACTIN AND DREBRIN"/>
    <property type="match status" value="1"/>
</dbReference>
<organism evidence="10 11">
    <name type="scientific">Dimorphilus gyrociliatus</name>
    <dbReference type="NCBI Taxonomy" id="2664684"/>
    <lineage>
        <taxon>Eukaryota</taxon>
        <taxon>Metazoa</taxon>
        <taxon>Spiralia</taxon>
        <taxon>Lophotrochozoa</taxon>
        <taxon>Annelida</taxon>
        <taxon>Polychaeta</taxon>
        <taxon>Polychaeta incertae sedis</taxon>
        <taxon>Dinophilidae</taxon>
        <taxon>Dimorphilus</taxon>
    </lineage>
</organism>
<comment type="function">
    <text evidence="6">Binds to F-actin in a calcium-independent manner. Has no direct effect on actin depolymerization. Acts as a chaperone for ALOX5 (5LO), influencing both its stability and activity in leukotrienes synthesis.</text>
</comment>
<feature type="domain" description="ADF-H" evidence="9">
    <location>
        <begin position="1"/>
        <end position="127"/>
    </location>
</feature>
<dbReference type="OrthoDB" id="20822at2759"/>
<keyword evidence="11" id="KW-1185">Reference proteome</keyword>
<dbReference type="Proteomes" id="UP000549394">
    <property type="component" value="Unassembled WGS sequence"/>
</dbReference>
<evidence type="ECO:0000256" key="2">
    <source>
        <dbReference type="ARBA" id="ARBA00022490"/>
    </source>
</evidence>
<protein>
    <recommendedName>
        <fullName evidence="8">Coactosin-like protein</fullName>
    </recommendedName>
</protein>
<evidence type="ECO:0000256" key="4">
    <source>
        <dbReference type="ARBA" id="ARBA00023212"/>
    </source>
</evidence>
<evidence type="ECO:0000256" key="5">
    <source>
        <dbReference type="ARBA" id="ARBA00038052"/>
    </source>
</evidence>
<comment type="caution">
    <text evidence="10">The sequence shown here is derived from an EMBL/GenBank/DDBJ whole genome shotgun (WGS) entry which is preliminary data.</text>
</comment>
<evidence type="ECO:0000256" key="7">
    <source>
        <dbReference type="ARBA" id="ARBA00062335"/>
    </source>
</evidence>
<dbReference type="PROSITE" id="PS51263">
    <property type="entry name" value="ADF_H"/>
    <property type="match status" value="1"/>
</dbReference>
<reference evidence="10 11" key="1">
    <citation type="submission" date="2020-08" db="EMBL/GenBank/DDBJ databases">
        <authorList>
            <person name="Hejnol A."/>
        </authorList>
    </citation>
    <scope>NUCLEOTIDE SEQUENCE [LARGE SCALE GENOMIC DNA]</scope>
</reference>
<dbReference type="GO" id="GO:0030427">
    <property type="term" value="C:site of polarized growth"/>
    <property type="evidence" value="ECO:0007669"/>
    <property type="project" value="TreeGrafter"/>
</dbReference>
<evidence type="ECO:0000256" key="3">
    <source>
        <dbReference type="ARBA" id="ARBA00023203"/>
    </source>
</evidence>
<keyword evidence="3" id="KW-0009">Actin-binding</keyword>
<dbReference type="AlphaFoldDB" id="A0A7I8VMP5"/>
<dbReference type="FunFam" id="3.40.20.10:FF:000018">
    <property type="entry name" value="Coactosin-like 1"/>
    <property type="match status" value="1"/>
</dbReference>
<keyword evidence="4" id="KW-0206">Cytoskeleton</keyword>
<evidence type="ECO:0000313" key="11">
    <source>
        <dbReference type="Proteomes" id="UP000549394"/>
    </source>
</evidence>
<evidence type="ECO:0000259" key="9">
    <source>
        <dbReference type="PROSITE" id="PS51263"/>
    </source>
</evidence>
<dbReference type="PANTHER" id="PTHR10829:SF29">
    <property type="entry name" value="COACTOSIN-LIKE PROTEIN"/>
    <property type="match status" value="1"/>
</dbReference>
<dbReference type="GO" id="GO:0030833">
    <property type="term" value="P:regulation of actin filament polymerization"/>
    <property type="evidence" value="ECO:0007669"/>
    <property type="project" value="TreeGrafter"/>
</dbReference>
<evidence type="ECO:0000256" key="1">
    <source>
        <dbReference type="ARBA" id="ARBA00004245"/>
    </source>
</evidence>
<name>A0A7I8VMP5_9ANNE</name>
<dbReference type="GO" id="GO:0030864">
    <property type="term" value="C:cortical actin cytoskeleton"/>
    <property type="evidence" value="ECO:0007669"/>
    <property type="project" value="TreeGrafter"/>
</dbReference>